<accession>A0A2Z6NXZ6</accession>
<gene>
    <name evidence="2" type="ORF">TSUD_102990</name>
</gene>
<dbReference type="AlphaFoldDB" id="A0A2Z6NXZ6"/>
<dbReference type="EMBL" id="DF973573">
    <property type="protein sequence ID" value="GAU34977.1"/>
    <property type="molecule type" value="Genomic_DNA"/>
</dbReference>
<dbReference type="Gene3D" id="3.40.50.1820">
    <property type="entry name" value="alpha/beta hydrolase"/>
    <property type="match status" value="1"/>
</dbReference>
<organism evidence="2 3">
    <name type="scientific">Trifolium subterraneum</name>
    <name type="common">Subterranean clover</name>
    <dbReference type="NCBI Taxonomy" id="3900"/>
    <lineage>
        <taxon>Eukaryota</taxon>
        <taxon>Viridiplantae</taxon>
        <taxon>Streptophyta</taxon>
        <taxon>Embryophyta</taxon>
        <taxon>Tracheophyta</taxon>
        <taxon>Spermatophyta</taxon>
        <taxon>Magnoliopsida</taxon>
        <taxon>eudicotyledons</taxon>
        <taxon>Gunneridae</taxon>
        <taxon>Pentapetalae</taxon>
        <taxon>rosids</taxon>
        <taxon>fabids</taxon>
        <taxon>Fabales</taxon>
        <taxon>Fabaceae</taxon>
        <taxon>Papilionoideae</taxon>
        <taxon>50 kb inversion clade</taxon>
        <taxon>NPAAA clade</taxon>
        <taxon>Hologalegina</taxon>
        <taxon>IRL clade</taxon>
        <taxon>Trifolieae</taxon>
        <taxon>Trifolium</taxon>
    </lineage>
</organism>
<evidence type="ECO:0000256" key="1">
    <source>
        <dbReference type="ARBA" id="ARBA00009431"/>
    </source>
</evidence>
<dbReference type="InterPro" id="IPR029058">
    <property type="entry name" value="AB_hydrolase_fold"/>
</dbReference>
<evidence type="ECO:0000313" key="3">
    <source>
        <dbReference type="Proteomes" id="UP000242715"/>
    </source>
</evidence>
<sequence>MMFFYYALSPYRVENSSEPWPIILWLPGGPGLSGGLGNFEEIGPLDANLKPRNFTWTIQLE</sequence>
<dbReference type="GO" id="GO:0006508">
    <property type="term" value="P:proteolysis"/>
    <property type="evidence" value="ECO:0007669"/>
    <property type="project" value="InterPro"/>
</dbReference>
<dbReference type="Pfam" id="PF00450">
    <property type="entry name" value="Peptidase_S10"/>
    <property type="match status" value="1"/>
</dbReference>
<proteinExistence type="inferred from homology"/>
<dbReference type="GO" id="GO:0004185">
    <property type="term" value="F:serine-type carboxypeptidase activity"/>
    <property type="evidence" value="ECO:0007669"/>
    <property type="project" value="InterPro"/>
</dbReference>
<dbReference type="InterPro" id="IPR001563">
    <property type="entry name" value="Peptidase_S10"/>
</dbReference>
<name>A0A2Z6NXZ6_TRISU</name>
<reference evidence="3" key="1">
    <citation type="journal article" date="2017" name="Front. Plant Sci.">
        <title>Climate Clever Clovers: New Paradigm to Reduce the Environmental Footprint of Ruminants by Breeding Low Methanogenic Forages Utilizing Haplotype Variation.</title>
        <authorList>
            <person name="Kaur P."/>
            <person name="Appels R."/>
            <person name="Bayer P.E."/>
            <person name="Keeble-Gagnere G."/>
            <person name="Wang J."/>
            <person name="Hirakawa H."/>
            <person name="Shirasawa K."/>
            <person name="Vercoe P."/>
            <person name="Stefanova K."/>
            <person name="Durmic Z."/>
            <person name="Nichols P."/>
            <person name="Revell C."/>
            <person name="Isobe S.N."/>
            <person name="Edwards D."/>
            <person name="Erskine W."/>
        </authorList>
    </citation>
    <scope>NUCLEOTIDE SEQUENCE [LARGE SCALE GENOMIC DNA]</scope>
    <source>
        <strain evidence="3">cv. Daliak</strain>
    </source>
</reference>
<dbReference type="SUPFAM" id="SSF53474">
    <property type="entry name" value="alpha/beta-Hydrolases"/>
    <property type="match status" value="1"/>
</dbReference>
<protein>
    <submittedName>
        <fullName evidence="2">Uncharacterized protein</fullName>
    </submittedName>
</protein>
<dbReference type="Proteomes" id="UP000242715">
    <property type="component" value="Unassembled WGS sequence"/>
</dbReference>
<keyword evidence="3" id="KW-1185">Reference proteome</keyword>
<evidence type="ECO:0000313" key="2">
    <source>
        <dbReference type="EMBL" id="GAU34977.1"/>
    </source>
</evidence>
<comment type="similarity">
    <text evidence="1">Belongs to the peptidase S10 family.</text>
</comment>